<protein>
    <submittedName>
        <fullName evidence="9">Basic membrane lipoprotein</fullName>
    </submittedName>
</protein>
<dbReference type="GO" id="GO:0005886">
    <property type="term" value="C:plasma membrane"/>
    <property type="evidence" value="ECO:0007669"/>
    <property type="project" value="UniProtKB-SubCell"/>
</dbReference>
<dbReference type="CDD" id="cd06304">
    <property type="entry name" value="PBP1_BmpA_Med_PnrA-like"/>
    <property type="match status" value="1"/>
</dbReference>
<dbReference type="Pfam" id="PF02608">
    <property type="entry name" value="Bmp"/>
    <property type="match status" value="1"/>
</dbReference>
<feature type="chain" id="PRO_5009681723" evidence="7">
    <location>
        <begin position="38"/>
        <end position="334"/>
    </location>
</feature>
<evidence type="ECO:0000256" key="5">
    <source>
        <dbReference type="ARBA" id="ARBA00023136"/>
    </source>
</evidence>
<dbReference type="SUPFAM" id="SSF53822">
    <property type="entry name" value="Periplasmic binding protein-like I"/>
    <property type="match status" value="1"/>
</dbReference>
<evidence type="ECO:0000313" key="10">
    <source>
        <dbReference type="Proteomes" id="UP000028878"/>
    </source>
</evidence>
<evidence type="ECO:0000256" key="1">
    <source>
        <dbReference type="ARBA" id="ARBA00004193"/>
    </source>
</evidence>
<dbReference type="InterPro" id="IPR003760">
    <property type="entry name" value="PnrA-like"/>
</dbReference>
<comment type="subcellular location">
    <subcellularLocation>
        <location evidence="1">Cell membrane</location>
        <topology evidence="1">Lipid-anchor</topology>
    </subcellularLocation>
</comment>
<evidence type="ECO:0000256" key="7">
    <source>
        <dbReference type="SAM" id="SignalP"/>
    </source>
</evidence>
<keyword evidence="3" id="KW-1003">Cell membrane</keyword>
<evidence type="ECO:0000256" key="4">
    <source>
        <dbReference type="ARBA" id="ARBA00022729"/>
    </source>
</evidence>
<reference evidence="10" key="2">
    <citation type="submission" date="2014-11" db="EMBL/GenBank/DDBJ databases">
        <title>Draft genome sequence of Hydrogenophaga intermedia S1.</title>
        <authorList>
            <person name="Gan H.M."/>
            <person name="Chew T.H."/>
            <person name="Stolz A."/>
        </authorList>
    </citation>
    <scope>NUCLEOTIDE SEQUENCE [LARGE SCALE GENOMIC DNA]</scope>
    <source>
        <strain evidence="10">S1</strain>
    </source>
</reference>
<evidence type="ECO:0000256" key="3">
    <source>
        <dbReference type="ARBA" id="ARBA00022475"/>
    </source>
</evidence>
<reference evidence="10" key="1">
    <citation type="submission" date="2014-02" db="EMBL/GenBank/DDBJ databases">
        <authorList>
            <person name="Gan H."/>
        </authorList>
    </citation>
    <scope>NUCLEOTIDE SEQUENCE [LARGE SCALE GENOMIC DNA]</scope>
    <source>
        <strain evidence="10">S1</strain>
    </source>
</reference>
<keyword evidence="5" id="KW-0472">Membrane</keyword>
<evidence type="ECO:0000259" key="8">
    <source>
        <dbReference type="Pfam" id="PF02608"/>
    </source>
</evidence>
<keyword evidence="6 9" id="KW-0449">Lipoprotein</keyword>
<dbReference type="InterPro" id="IPR006311">
    <property type="entry name" value="TAT_signal"/>
</dbReference>
<comment type="similarity">
    <text evidence="2">Belongs to the BMP lipoprotein family.</text>
</comment>
<evidence type="ECO:0000256" key="2">
    <source>
        <dbReference type="ARBA" id="ARBA00008610"/>
    </source>
</evidence>
<sequence precursor="true">MKPTFSVASSSRRGFALGGIAFALMLSAGTLAPLAQAADPLAVGILIPGSKSDKGWMESGYDGLVAAQKAHGDKIKVQMIENINYADMEQALTNLASKNKLVIGVGGQTQAAVMKVAKRFPNTRFSIVGGNKAEDMPNVAGYDVKQAEIAFVAGAAAAMLSKNGAVSYVGGMEIPSIVNAGKEFGNGAKYVNPKIKYFENYTGDFDNVAKAKEATLAAIAQGADVHYHILNLGLRGMEQAAKEKGTKVVGSYTDRCGTDALYPAYSITGVGYQVQYAIDEAVKGSWKAGYKPFGLAMGPKASDMVVCGASPEVTKKLEEIKKDILGGKIKVLEG</sequence>
<evidence type="ECO:0000313" key="9">
    <source>
        <dbReference type="EMBL" id="CDN90251.1"/>
    </source>
</evidence>
<accession>A0A1L1Q085</accession>
<dbReference type="InterPro" id="IPR050957">
    <property type="entry name" value="BMP_lipoprotein"/>
</dbReference>
<gene>
    <name evidence="9" type="ORF">BN948_04693</name>
</gene>
<dbReference type="AlphaFoldDB" id="A0A1L1Q085"/>
<feature type="domain" description="ABC transporter substrate-binding protein PnrA-like" evidence="8">
    <location>
        <begin position="43"/>
        <end position="290"/>
    </location>
</feature>
<dbReference type="PANTHER" id="PTHR34296">
    <property type="entry name" value="TRANSCRIPTIONAL ACTIVATOR PROTEIN MED"/>
    <property type="match status" value="1"/>
</dbReference>
<dbReference type="PROSITE" id="PS51318">
    <property type="entry name" value="TAT"/>
    <property type="match status" value="1"/>
</dbReference>
<name>A0A1L1Q085_HYDIT</name>
<evidence type="ECO:0000256" key="6">
    <source>
        <dbReference type="ARBA" id="ARBA00023288"/>
    </source>
</evidence>
<proteinExistence type="inferred from homology"/>
<dbReference type="Gene3D" id="3.40.50.2300">
    <property type="match status" value="2"/>
</dbReference>
<keyword evidence="10" id="KW-1185">Reference proteome</keyword>
<dbReference type="EMBL" id="CCAE010000072">
    <property type="protein sequence ID" value="CDN90251.1"/>
    <property type="molecule type" value="Genomic_DNA"/>
</dbReference>
<organism evidence="9 10">
    <name type="scientific">Hydrogenophaga intermedia</name>
    <dbReference type="NCBI Taxonomy" id="65786"/>
    <lineage>
        <taxon>Bacteria</taxon>
        <taxon>Pseudomonadati</taxon>
        <taxon>Pseudomonadota</taxon>
        <taxon>Betaproteobacteria</taxon>
        <taxon>Burkholderiales</taxon>
        <taxon>Comamonadaceae</taxon>
        <taxon>Hydrogenophaga</taxon>
    </lineage>
</organism>
<dbReference type="InterPro" id="IPR028082">
    <property type="entry name" value="Peripla_BP_I"/>
</dbReference>
<feature type="signal peptide" evidence="7">
    <location>
        <begin position="1"/>
        <end position="37"/>
    </location>
</feature>
<dbReference type="PANTHER" id="PTHR34296:SF2">
    <property type="entry name" value="ABC TRANSPORTER GUANOSINE-BINDING PROTEIN NUPN"/>
    <property type="match status" value="1"/>
</dbReference>
<dbReference type="Proteomes" id="UP000028878">
    <property type="component" value="Unassembled WGS sequence"/>
</dbReference>
<keyword evidence="4 7" id="KW-0732">Signal</keyword>